<reference evidence="1 2" key="1">
    <citation type="submission" date="2021-11" db="EMBL/GenBank/DDBJ databases">
        <title>Black yeast isolated from Biological Soil Crust.</title>
        <authorList>
            <person name="Kurbessoian T."/>
        </authorList>
    </citation>
    <scope>NUCLEOTIDE SEQUENCE [LARGE SCALE GENOMIC DNA]</scope>
    <source>
        <strain evidence="1 2">CCFEE 5522</strain>
    </source>
</reference>
<comment type="caution">
    <text evidence="1">The sequence shown here is derived from an EMBL/GenBank/DDBJ whole genome shotgun (WGS) entry which is preliminary data.</text>
</comment>
<dbReference type="EMBL" id="JAVFHQ010000014">
    <property type="protein sequence ID" value="KAK4546624.1"/>
    <property type="molecule type" value="Genomic_DNA"/>
</dbReference>
<evidence type="ECO:0000313" key="2">
    <source>
        <dbReference type="Proteomes" id="UP001324427"/>
    </source>
</evidence>
<organism evidence="1 2">
    <name type="scientific">Oleoguttula mirabilis</name>
    <dbReference type="NCBI Taxonomy" id="1507867"/>
    <lineage>
        <taxon>Eukaryota</taxon>
        <taxon>Fungi</taxon>
        <taxon>Dikarya</taxon>
        <taxon>Ascomycota</taxon>
        <taxon>Pezizomycotina</taxon>
        <taxon>Dothideomycetes</taxon>
        <taxon>Dothideomycetidae</taxon>
        <taxon>Mycosphaerellales</taxon>
        <taxon>Teratosphaeriaceae</taxon>
        <taxon>Oleoguttula</taxon>
    </lineage>
</organism>
<accession>A0AAV9JNT3</accession>
<dbReference type="AlphaFoldDB" id="A0AAV9JNT3"/>
<sequence length="239" mass="27529">MPRRAAKSKFHNDAADLVHLPSCPAEKAIADEYDAMDIGDPEAEYDGSAIHPPDYKSLARSVPRTAPKDFVARLKELEAVENKHAGTQNMISLIHRLSRQKWATFTLRYDEGAVRGDSEHPAMENLYAETVLTRWEMAEDMLQFAILHQEVVDNYGEDYELYWIKSGTTGQISARMVAFMEDVYKRGERVYRGCKPQELVVREWHERGTWETLSASHVVPQEDLAEEREEGEPYPMRIW</sequence>
<evidence type="ECO:0000313" key="1">
    <source>
        <dbReference type="EMBL" id="KAK4546624.1"/>
    </source>
</evidence>
<gene>
    <name evidence="1" type="ORF">LTR36_001841</name>
</gene>
<dbReference type="Proteomes" id="UP001324427">
    <property type="component" value="Unassembled WGS sequence"/>
</dbReference>
<name>A0AAV9JNT3_9PEZI</name>
<protein>
    <submittedName>
        <fullName evidence="1">Uncharacterized protein</fullName>
    </submittedName>
</protein>
<proteinExistence type="predicted"/>
<keyword evidence="2" id="KW-1185">Reference proteome</keyword>